<dbReference type="EMBL" id="LXQA010372147">
    <property type="protein sequence ID" value="MCI47412.1"/>
    <property type="molecule type" value="Genomic_DNA"/>
</dbReference>
<accession>A0A392SG39</accession>
<evidence type="ECO:0000313" key="2">
    <source>
        <dbReference type="Proteomes" id="UP000265520"/>
    </source>
</evidence>
<proteinExistence type="predicted"/>
<protein>
    <submittedName>
        <fullName evidence="1">Uncharacterized protein</fullName>
    </submittedName>
</protein>
<name>A0A392SG39_9FABA</name>
<keyword evidence="2" id="KW-1185">Reference proteome</keyword>
<comment type="caution">
    <text evidence="1">The sequence shown here is derived from an EMBL/GenBank/DDBJ whole genome shotgun (WGS) entry which is preliminary data.</text>
</comment>
<dbReference type="AlphaFoldDB" id="A0A392SG39"/>
<feature type="non-terminal residue" evidence="1">
    <location>
        <position position="1"/>
    </location>
</feature>
<reference evidence="1 2" key="1">
    <citation type="journal article" date="2018" name="Front. Plant Sci.">
        <title>Red Clover (Trifolium pratense) and Zigzag Clover (T. medium) - A Picture of Genomic Similarities and Differences.</title>
        <authorList>
            <person name="Dluhosova J."/>
            <person name="Istvanek J."/>
            <person name="Nedelnik J."/>
            <person name="Repkova J."/>
        </authorList>
    </citation>
    <scope>NUCLEOTIDE SEQUENCE [LARGE SCALE GENOMIC DNA]</scope>
    <source>
        <strain evidence="2">cv. 10/8</strain>
        <tissue evidence="1">Leaf</tissue>
    </source>
</reference>
<organism evidence="1 2">
    <name type="scientific">Trifolium medium</name>
    <dbReference type="NCBI Taxonomy" id="97028"/>
    <lineage>
        <taxon>Eukaryota</taxon>
        <taxon>Viridiplantae</taxon>
        <taxon>Streptophyta</taxon>
        <taxon>Embryophyta</taxon>
        <taxon>Tracheophyta</taxon>
        <taxon>Spermatophyta</taxon>
        <taxon>Magnoliopsida</taxon>
        <taxon>eudicotyledons</taxon>
        <taxon>Gunneridae</taxon>
        <taxon>Pentapetalae</taxon>
        <taxon>rosids</taxon>
        <taxon>fabids</taxon>
        <taxon>Fabales</taxon>
        <taxon>Fabaceae</taxon>
        <taxon>Papilionoideae</taxon>
        <taxon>50 kb inversion clade</taxon>
        <taxon>NPAAA clade</taxon>
        <taxon>Hologalegina</taxon>
        <taxon>IRL clade</taxon>
        <taxon>Trifolieae</taxon>
        <taxon>Trifolium</taxon>
    </lineage>
</organism>
<sequence length="83" mass="9101">KKASLAFSSPIAKASLLIAGTKHRRPRRLFQDVETVVGGAMIGVYHPHHSDTSYLVVTDPVLRGLVGSKSLSFELRRRRSGLC</sequence>
<evidence type="ECO:0000313" key="1">
    <source>
        <dbReference type="EMBL" id="MCI47412.1"/>
    </source>
</evidence>
<dbReference type="Proteomes" id="UP000265520">
    <property type="component" value="Unassembled WGS sequence"/>
</dbReference>